<dbReference type="Proteomes" id="UP000027583">
    <property type="component" value="Unassembled WGS sequence"/>
</dbReference>
<dbReference type="InterPro" id="IPR004398">
    <property type="entry name" value="RNA_MeTrfase_RsmD"/>
</dbReference>
<dbReference type="SUPFAM" id="SSF53335">
    <property type="entry name" value="S-adenosyl-L-methionine-dependent methyltransferases"/>
    <property type="match status" value="1"/>
</dbReference>
<dbReference type="Gene3D" id="3.40.50.150">
    <property type="entry name" value="Vaccinia Virus protein VP39"/>
    <property type="match status" value="1"/>
</dbReference>
<feature type="region of interest" description="Disordered" evidence="3">
    <location>
        <begin position="1"/>
        <end position="26"/>
    </location>
</feature>
<dbReference type="PROSITE" id="PS00092">
    <property type="entry name" value="N6_MTASE"/>
    <property type="match status" value="1"/>
</dbReference>
<dbReference type="PANTHER" id="PTHR43542:SF1">
    <property type="entry name" value="METHYLTRANSFERASE"/>
    <property type="match status" value="1"/>
</dbReference>
<proteinExistence type="predicted"/>
<keyword evidence="1" id="KW-0489">Methyltransferase</keyword>
<evidence type="ECO:0000256" key="3">
    <source>
        <dbReference type="SAM" id="MobiDB-lite"/>
    </source>
</evidence>
<feature type="compositionally biased region" description="Basic and acidic residues" evidence="3">
    <location>
        <begin position="1"/>
        <end position="10"/>
    </location>
</feature>
<reference evidence="4 5" key="1">
    <citation type="journal article" date="2014" name="Genome Biol. Evol.">
        <title>Acetic acid bacteria genomes reveal functional traits for adaptation to life in insect guts.</title>
        <authorList>
            <person name="Chouaia B."/>
            <person name="Gaiarsa S."/>
            <person name="Crotti E."/>
            <person name="Comandatore F."/>
            <person name="Degli Esposti M."/>
            <person name="Ricci I."/>
            <person name="Alma A."/>
            <person name="Favia G."/>
            <person name="Bandi C."/>
            <person name="Daffonchio D."/>
        </authorList>
    </citation>
    <scope>NUCLEOTIDE SEQUENCE [LARGE SCALE GENOMIC DNA]</scope>
    <source>
        <strain evidence="4 5">SF2.1</strain>
    </source>
</reference>
<gene>
    <name evidence="4" type="ORF">ASAP_2615</name>
</gene>
<dbReference type="InterPro" id="IPR029063">
    <property type="entry name" value="SAM-dependent_MTases_sf"/>
</dbReference>
<accession>A0A060QIB6</accession>
<dbReference type="PIRSF" id="PIRSF004553">
    <property type="entry name" value="CHP00095"/>
    <property type="match status" value="1"/>
</dbReference>
<evidence type="ECO:0000313" key="5">
    <source>
        <dbReference type="Proteomes" id="UP000027583"/>
    </source>
</evidence>
<evidence type="ECO:0000313" key="4">
    <source>
        <dbReference type="EMBL" id="CDG40660.1"/>
    </source>
</evidence>
<dbReference type="EMBL" id="CBLX010000023">
    <property type="protein sequence ID" value="CDG40660.1"/>
    <property type="molecule type" value="Genomic_DNA"/>
</dbReference>
<comment type="caution">
    <text evidence="4">The sequence shown here is derived from an EMBL/GenBank/DDBJ whole genome shotgun (WGS) entry which is preliminary data.</text>
</comment>
<dbReference type="CDD" id="cd02440">
    <property type="entry name" value="AdoMet_MTases"/>
    <property type="match status" value="1"/>
</dbReference>
<dbReference type="GO" id="GO:0008168">
    <property type="term" value="F:methyltransferase activity"/>
    <property type="evidence" value="ECO:0007669"/>
    <property type="project" value="UniProtKB-KW"/>
</dbReference>
<evidence type="ECO:0000256" key="1">
    <source>
        <dbReference type="ARBA" id="ARBA00022603"/>
    </source>
</evidence>
<protein>
    <submittedName>
        <fullName evidence="4">Uncharacterized protein</fullName>
    </submittedName>
</protein>
<dbReference type="NCBIfam" id="TIGR00095">
    <property type="entry name" value="16S rRNA (guanine(966)-N(2))-methyltransferase RsmD"/>
    <property type="match status" value="1"/>
</dbReference>
<dbReference type="PANTHER" id="PTHR43542">
    <property type="entry name" value="METHYLTRANSFERASE"/>
    <property type="match status" value="1"/>
</dbReference>
<dbReference type="eggNOG" id="COG0742">
    <property type="taxonomic scope" value="Bacteria"/>
</dbReference>
<keyword evidence="2" id="KW-0808">Transferase</keyword>
<name>A0A060QIB6_9PROT</name>
<dbReference type="GO" id="GO:0003676">
    <property type="term" value="F:nucleic acid binding"/>
    <property type="evidence" value="ECO:0007669"/>
    <property type="project" value="InterPro"/>
</dbReference>
<dbReference type="InterPro" id="IPR002052">
    <property type="entry name" value="DNA_methylase_N6_adenine_CS"/>
</dbReference>
<dbReference type="Pfam" id="PF03602">
    <property type="entry name" value="Cons_hypoth95"/>
    <property type="match status" value="1"/>
</dbReference>
<dbReference type="RefSeq" id="WP_035444334.1">
    <property type="nucleotide sequence ID" value="NZ_CBLX010000023.1"/>
</dbReference>
<dbReference type="AlphaFoldDB" id="A0A060QIB6"/>
<dbReference type="GO" id="GO:0031167">
    <property type="term" value="P:rRNA methylation"/>
    <property type="evidence" value="ECO:0007669"/>
    <property type="project" value="InterPro"/>
</dbReference>
<organism evidence="4 5">
    <name type="scientific">Asaia bogorensis</name>
    <dbReference type="NCBI Taxonomy" id="91915"/>
    <lineage>
        <taxon>Bacteria</taxon>
        <taxon>Pseudomonadati</taxon>
        <taxon>Pseudomonadota</taxon>
        <taxon>Alphaproteobacteria</taxon>
        <taxon>Acetobacterales</taxon>
        <taxon>Acetobacteraceae</taxon>
        <taxon>Asaia</taxon>
    </lineage>
</organism>
<sequence length="184" mass="19825">MRIVGGERKGVALQAPRGETTRPTSDRARQAVFDMLAHAPWAGSDFLSSTHVLDAFAGTGALGLEALSRGAASAVFMEQDRSARAVISANIRACRFEDRDLSVLTCDVTRAPRAPRPCTLVFLDPPYGKDLVPSALKALARSGWIAPEAIIVAETAVKDELAIDLPLLTERRFGVAQVRIWRAS</sequence>
<evidence type="ECO:0000256" key="2">
    <source>
        <dbReference type="ARBA" id="ARBA00022679"/>
    </source>
</evidence>
<reference evidence="4 5" key="2">
    <citation type="journal article" date="2014" name="PLoS ONE">
        <title>Evolution of mitochondria reconstructed from the energy metabolism of living bacteria.</title>
        <authorList>
            <person name="Degli Esposti M."/>
            <person name="Chouaia B."/>
            <person name="Comandatore F."/>
            <person name="Crotti E."/>
            <person name="Sassera D."/>
            <person name="Lievens P.M."/>
            <person name="Daffonchio D."/>
            <person name="Bandi C."/>
        </authorList>
    </citation>
    <scope>NUCLEOTIDE SEQUENCE [LARGE SCALE GENOMIC DNA]</scope>
    <source>
        <strain evidence="4 5">SF2.1</strain>
    </source>
</reference>